<keyword evidence="3" id="KW-1185">Reference proteome</keyword>
<evidence type="ECO:0000313" key="2">
    <source>
        <dbReference type="EMBL" id="GHG29799.1"/>
    </source>
</evidence>
<dbReference type="Proteomes" id="UP000649955">
    <property type="component" value="Unassembled WGS sequence"/>
</dbReference>
<dbReference type="NCBIfam" id="NF040603">
    <property type="entry name" value="choice_anch_P"/>
    <property type="match status" value="1"/>
</dbReference>
<name>A0ABQ3KJC7_9PSEU</name>
<gene>
    <name evidence="2" type="ORF">GCM10017567_56910</name>
</gene>
<dbReference type="InterPro" id="IPR029476">
    <property type="entry name" value="DNase_NucA_NucB"/>
</dbReference>
<feature type="domain" description="Deoxyribonuclease NucA/NucB" evidence="1">
    <location>
        <begin position="150"/>
        <end position="253"/>
    </location>
</feature>
<accession>A0ABQ3KJC7</accession>
<comment type="caution">
    <text evidence="2">The sequence shown here is derived from an EMBL/GenBank/DDBJ whole genome shotgun (WGS) entry which is preliminary data.</text>
</comment>
<evidence type="ECO:0000259" key="1">
    <source>
        <dbReference type="Pfam" id="PF14040"/>
    </source>
</evidence>
<organism evidence="2 3">
    <name type="scientific">Amycolatopsis bullii</name>
    <dbReference type="NCBI Taxonomy" id="941987"/>
    <lineage>
        <taxon>Bacteria</taxon>
        <taxon>Bacillati</taxon>
        <taxon>Actinomycetota</taxon>
        <taxon>Actinomycetes</taxon>
        <taxon>Pseudonocardiales</taxon>
        <taxon>Pseudonocardiaceae</taxon>
        <taxon>Amycolatopsis</taxon>
    </lineage>
</organism>
<protein>
    <recommendedName>
        <fullName evidence="1">Deoxyribonuclease NucA/NucB domain-containing protein</fullName>
    </recommendedName>
</protein>
<proteinExistence type="predicted"/>
<dbReference type="EMBL" id="BNAW01000030">
    <property type="protein sequence ID" value="GHG29799.1"/>
    <property type="molecule type" value="Genomic_DNA"/>
</dbReference>
<dbReference type="Gene3D" id="2.60.40.10">
    <property type="entry name" value="Immunoglobulins"/>
    <property type="match status" value="2"/>
</dbReference>
<reference evidence="3" key="1">
    <citation type="journal article" date="2019" name="Int. J. Syst. Evol. Microbiol.">
        <title>The Global Catalogue of Microorganisms (GCM) 10K type strain sequencing project: providing services to taxonomists for standard genome sequencing and annotation.</title>
        <authorList>
            <consortium name="The Broad Institute Genomics Platform"/>
            <consortium name="The Broad Institute Genome Sequencing Center for Infectious Disease"/>
            <person name="Wu L."/>
            <person name="Ma J."/>
        </authorList>
    </citation>
    <scope>NUCLEOTIDE SEQUENCE [LARGE SCALE GENOMIC DNA]</scope>
    <source>
        <strain evidence="3">CGMCC 4.7680</strain>
    </source>
</reference>
<dbReference type="InterPro" id="IPR035986">
    <property type="entry name" value="PKD_dom_sf"/>
</dbReference>
<sequence length="633" mass="66372">MDCVALPGANCGSQTVFGVTKTIPEWVADRTMPVAHYDTSASPGSGDGDPYHNKLDKVSYHELQTYFTNPAEFEEVQRLTAPFRCDAAAYASGGGCQFTEIAAVHYLSLRPEDGIDEEAAHVLAAQKVPEETKPGAHGKLIPGDDHAQIPKKLTRMYPGYNSNRYRMNHDTAVETCKRYWGVDYARGPEGPRECDEYPFRSTYEGAYFSVLFPDSFWSYSARPINRDHNNKAGRELGAWYTADGILDGDTFWVQVTGCDGCGGEPGPIPPGNTPPTVNAGPDTTVTEGATVALAGSVTDPDDTPAITWSYQLDPDTDPGMTCQFGNPNQPATTIACTDDGTVTVTLFADDRHGPPSPVTDSAVVTVTNVAPAATITSPQAGQLFNARNPVPVSVTLTDPGANDRHTCTLAFGDATPPATGTVTEKAGSGTCTASHTYGFGGLGPRTITVTVADDDGATATATVRIVLYVPGHGFALQASGLLTVPATPDVHCPPDDRQTQVGLTTPVGSTGALSVTCTMDPAIGHTDVRATLSSASLLTGLIRIDAIESRCTAGAEGITRTSTVGRINGITITPGTTSLEIPGVASLYLNESTTNARGDLVQNAVRVVKPPVVVGGVVIVPGQEIVLAQCRLG</sequence>
<dbReference type="Pfam" id="PF14040">
    <property type="entry name" value="DNase_NucA_NucB"/>
    <property type="match status" value="1"/>
</dbReference>
<evidence type="ECO:0000313" key="3">
    <source>
        <dbReference type="Proteomes" id="UP000649955"/>
    </source>
</evidence>
<dbReference type="InterPro" id="IPR013783">
    <property type="entry name" value="Ig-like_fold"/>
</dbReference>
<dbReference type="SUPFAM" id="SSF49299">
    <property type="entry name" value="PKD domain"/>
    <property type="match status" value="1"/>
</dbReference>
<dbReference type="Pfam" id="PF17963">
    <property type="entry name" value="Big_9"/>
    <property type="match status" value="1"/>
</dbReference>